<evidence type="ECO:0000313" key="2">
    <source>
        <dbReference type="EMBL" id="UOO92335.1"/>
    </source>
</evidence>
<reference evidence="2" key="2">
    <citation type="journal article" date="2022" name="Res Sq">
        <title>Evolution of multicellular longitudinally dividing oral cavity symbionts (Neisseriaceae).</title>
        <authorList>
            <person name="Nyongesa S."/>
            <person name="Weber P."/>
            <person name="Bernet E."/>
            <person name="Pullido F."/>
            <person name="Nieckarz M."/>
            <person name="Delaby M."/>
            <person name="Nieves C."/>
            <person name="Viehboeck T."/>
            <person name="Krause N."/>
            <person name="Rivera-Millot A."/>
            <person name="Nakamura A."/>
            <person name="Vischer N."/>
            <person name="VanNieuwenhze M."/>
            <person name="Brun Y."/>
            <person name="Cava F."/>
            <person name="Bulgheresi S."/>
            <person name="Veyrier F."/>
        </authorList>
    </citation>
    <scope>NUCLEOTIDE SEQUENCE</scope>
    <source>
        <strain evidence="2">SAG 1488-6</strain>
    </source>
</reference>
<evidence type="ECO:0000256" key="1">
    <source>
        <dbReference type="SAM" id="Phobius"/>
    </source>
</evidence>
<dbReference type="EMBL" id="CP091512">
    <property type="protein sequence ID" value="UOO92335.1"/>
    <property type="molecule type" value="Genomic_DNA"/>
</dbReference>
<keyword evidence="1" id="KW-0812">Transmembrane</keyword>
<dbReference type="Proteomes" id="UP000832034">
    <property type="component" value="Chromosome"/>
</dbReference>
<dbReference type="RefSeq" id="WP_019959339.1">
    <property type="nucleotide sequence ID" value="NZ_CP091512.1"/>
</dbReference>
<proteinExistence type="predicted"/>
<name>A0ABY4E9B9_VITST</name>
<accession>A0ABY4E9B9</accession>
<protein>
    <submittedName>
        <fullName evidence="2">Uncharacterized protein</fullName>
    </submittedName>
</protein>
<gene>
    <name evidence="2" type="ORF">LVJ81_12085</name>
</gene>
<reference evidence="2" key="1">
    <citation type="submission" date="2021-12" db="EMBL/GenBank/DDBJ databases">
        <authorList>
            <person name="Veyrier F.J."/>
        </authorList>
    </citation>
    <scope>NUCLEOTIDE SEQUENCE</scope>
    <source>
        <strain evidence="2">SAG 1488-6</strain>
    </source>
</reference>
<keyword evidence="1" id="KW-0472">Membrane</keyword>
<sequence length="170" mass="18201">MNNSETSVEPSAAQKNKPRSSVFMKSFWGLIGLLALAAAGLIGMAVVALNEHTYVEKSVEKPVDPGVEILDLAGNSRMVDSNLVPANPLGSDENAVKSDTEGEAQAKLNDEKIAGTKLVEAVKPVVVEKKTEHAAKPSEHHIAKVEVVKPPKVEKSVQHKEANAQMDNLF</sequence>
<keyword evidence="3" id="KW-1185">Reference proteome</keyword>
<keyword evidence="1" id="KW-1133">Transmembrane helix</keyword>
<evidence type="ECO:0000313" key="3">
    <source>
        <dbReference type="Proteomes" id="UP000832034"/>
    </source>
</evidence>
<feature type="transmembrane region" description="Helical" evidence="1">
    <location>
        <begin position="27"/>
        <end position="49"/>
    </location>
</feature>
<organism evidence="2 3">
    <name type="scientific">Vitreoscilla stercoraria</name>
    <dbReference type="NCBI Taxonomy" id="61"/>
    <lineage>
        <taxon>Bacteria</taxon>
        <taxon>Pseudomonadati</taxon>
        <taxon>Pseudomonadota</taxon>
        <taxon>Betaproteobacteria</taxon>
        <taxon>Neisseriales</taxon>
        <taxon>Neisseriaceae</taxon>
        <taxon>Vitreoscilla</taxon>
    </lineage>
</organism>